<name>A0A1H5GEG3_9BRAD</name>
<dbReference type="InterPro" id="IPR028082">
    <property type="entry name" value="Peripla_BP_I"/>
</dbReference>
<sequence length="418" mass="45148">MGPSPVLRGSRRRHLRAIAPVLIAGLLAATGSAGAAEKKYGPGVTDTEIKIGQTVPFSGPASSFAIVARIDAAYLQMINSKGGVNGRKIELIQLDDAYSPPRAVEQTRKLVDSDEVLAVAGTVGTPSNLAVAKYLNAAKVPQILAMSGSAALDNAQLYPWTTLFYAPQVVEGRIAARYILDTKPDAKLAILFQNDEFGKGYLNAFKAELGSKAQSMIVKEESYDLGSPTIDSQIVSLKASGADAFFQATTPKFTAQAIRKAHEIGWKPLHVILATSSQPSTTLKSAGFDASTGIVTSIWRKLPGNPEWADDAAMKDYFGFMKQWASKEDPEDPTALLGYIWAQMLVEVIRRCGDDLSRENLMKQATTISDLQMPMFLPGIKINISSTIRTPWRAAQIVSFDGRDWVRSGGLITVPLEN</sequence>
<dbReference type="EMBL" id="FNTI01000001">
    <property type="protein sequence ID" value="SEE13864.1"/>
    <property type="molecule type" value="Genomic_DNA"/>
</dbReference>
<organism evidence="5 6">
    <name type="scientific">Bradyrhizobium lablabi</name>
    <dbReference type="NCBI Taxonomy" id="722472"/>
    <lineage>
        <taxon>Bacteria</taxon>
        <taxon>Pseudomonadati</taxon>
        <taxon>Pseudomonadota</taxon>
        <taxon>Alphaproteobacteria</taxon>
        <taxon>Hyphomicrobiales</taxon>
        <taxon>Nitrobacteraceae</taxon>
        <taxon>Bradyrhizobium</taxon>
    </lineage>
</organism>
<dbReference type="CDD" id="cd06343">
    <property type="entry name" value="PBP1_ABC_ligand_binding-like"/>
    <property type="match status" value="1"/>
</dbReference>
<protein>
    <submittedName>
        <fullName evidence="5">ABC-type branched-chain amino acid transport system, substrate-binding protein</fullName>
    </submittedName>
</protein>
<dbReference type="Gene3D" id="3.40.50.2300">
    <property type="match status" value="2"/>
</dbReference>
<evidence type="ECO:0000256" key="1">
    <source>
        <dbReference type="ARBA" id="ARBA00010062"/>
    </source>
</evidence>
<comment type="similarity">
    <text evidence="1">Belongs to the leucine-binding protein family.</text>
</comment>
<keyword evidence="2 3" id="KW-0732">Signal</keyword>
<dbReference type="AlphaFoldDB" id="A0A1H5GEG3"/>
<evidence type="ECO:0000313" key="6">
    <source>
        <dbReference type="Proteomes" id="UP000183208"/>
    </source>
</evidence>
<dbReference type="Proteomes" id="UP000183208">
    <property type="component" value="Unassembled WGS sequence"/>
</dbReference>
<dbReference type="InterPro" id="IPR028081">
    <property type="entry name" value="Leu-bd"/>
</dbReference>
<accession>A0A1H5GEG3</accession>
<feature type="chain" id="PRO_5010260145" evidence="3">
    <location>
        <begin position="36"/>
        <end position="418"/>
    </location>
</feature>
<evidence type="ECO:0000259" key="4">
    <source>
        <dbReference type="Pfam" id="PF13458"/>
    </source>
</evidence>
<dbReference type="PANTHER" id="PTHR47235">
    <property type="entry name" value="BLR6548 PROTEIN"/>
    <property type="match status" value="1"/>
</dbReference>
<proteinExistence type="inferred from homology"/>
<evidence type="ECO:0000256" key="3">
    <source>
        <dbReference type="SAM" id="SignalP"/>
    </source>
</evidence>
<feature type="domain" description="Leucine-binding protein" evidence="4">
    <location>
        <begin position="48"/>
        <end position="396"/>
    </location>
</feature>
<dbReference type="SUPFAM" id="SSF53822">
    <property type="entry name" value="Periplasmic binding protein-like I"/>
    <property type="match status" value="1"/>
</dbReference>
<gene>
    <name evidence="5" type="ORF">SAMN05444171_6389</name>
</gene>
<evidence type="ECO:0000256" key="2">
    <source>
        <dbReference type="ARBA" id="ARBA00022729"/>
    </source>
</evidence>
<dbReference type="OrthoDB" id="9791590at2"/>
<evidence type="ECO:0000313" key="5">
    <source>
        <dbReference type="EMBL" id="SEE13864.1"/>
    </source>
</evidence>
<reference evidence="5 6" key="1">
    <citation type="submission" date="2016-10" db="EMBL/GenBank/DDBJ databases">
        <authorList>
            <person name="de Groot N.N."/>
        </authorList>
    </citation>
    <scope>NUCLEOTIDE SEQUENCE [LARGE SCALE GENOMIC DNA]</scope>
    <source>
        <strain evidence="5 6">GAS522</strain>
    </source>
</reference>
<feature type="signal peptide" evidence="3">
    <location>
        <begin position="1"/>
        <end position="35"/>
    </location>
</feature>
<dbReference type="PANTHER" id="PTHR47235:SF1">
    <property type="entry name" value="BLR6548 PROTEIN"/>
    <property type="match status" value="1"/>
</dbReference>
<dbReference type="Pfam" id="PF13458">
    <property type="entry name" value="Peripla_BP_6"/>
    <property type="match status" value="1"/>
</dbReference>